<evidence type="ECO:0000256" key="1">
    <source>
        <dbReference type="SAM" id="MobiDB-lite"/>
    </source>
</evidence>
<accession>A0A9P5ZRB3</accession>
<feature type="region of interest" description="Disordered" evidence="1">
    <location>
        <begin position="1"/>
        <end position="38"/>
    </location>
</feature>
<feature type="compositionally biased region" description="Low complexity" evidence="1">
    <location>
        <begin position="272"/>
        <end position="305"/>
    </location>
</feature>
<organism evidence="2 3">
    <name type="scientific">Pleurotus eryngii</name>
    <name type="common">Boletus of the steppes</name>
    <dbReference type="NCBI Taxonomy" id="5323"/>
    <lineage>
        <taxon>Eukaryota</taxon>
        <taxon>Fungi</taxon>
        <taxon>Dikarya</taxon>
        <taxon>Basidiomycota</taxon>
        <taxon>Agaricomycotina</taxon>
        <taxon>Agaricomycetes</taxon>
        <taxon>Agaricomycetidae</taxon>
        <taxon>Agaricales</taxon>
        <taxon>Pleurotineae</taxon>
        <taxon>Pleurotaceae</taxon>
        <taxon>Pleurotus</taxon>
    </lineage>
</organism>
<gene>
    <name evidence="2" type="ORF">BDN71DRAFT_1451011</name>
</gene>
<protein>
    <submittedName>
        <fullName evidence="2">Uncharacterized protein</fullName>
    </submittedName>
</protein>
<feature type="non-terminal residue" evidence="2">
    <location>
        <position position="1"/>
    </location>
</feature>
<dbReference type="EMBL" id="MU154595">
    <property type="protein sequence ID" value="KAF9492843.1"/>
    <property type="molecule type" value="Genomic_DNA"/>
</dbReference>
<dbReference type="AlphaFoldDB" id="A0A9P5ZRB3"/>
<dbReference type="Proteomes" id="UP000807025">
    <property type="component" value="Unassembled WGS sequence"/>
</dbReference>
<name>A0A9P5ZRB3_PLEER</name>
<feature type="compositionally biased region" description="Polar residues" evidence="1">
    <location>
        <begin position="238"/>
        <end position="254"/>
    </location>
</feature>
<keyword evidence="3" id="KW-1185">Reference proteome</keyword>
<feature type="compositionally biased region" description="Basic residues" evidence="1">
    <location>
        <begin position="598"/>
        <end position="608"/>
    </location>
</feature>
<dbReference type="OrthoDB" id="3055768at2759"/>
<evidence type="ECO:0000313" key="3">
    <source>
        <dbReference type="Proteomes" id="UP000807025"/>
    </source>
</evidence>
<sequence>ATSRGLTPDASFGGSQFSEPSSQAARSTSALDQASGPPIDMDWTVNVTELSNLTPVKLQTHSLAKYVTSRRKPRGMPPSALFQFSEAQKEGLTAGVYPGNESRTNFKCLRWADGQIDVAERKRLAGTISGHAKTIVIVMVQHRINLGYEASKGKKFYQLHARDVWEGAVALLEGIHPILRLCADHYKAETFLVAGLAMVEGPSNDHPKEPMPPGSSRPRGTCNPSKGPQGAAAARKQCSLSHVQSNMADSSRTSPPLVEHRRLPTTSPKLQSASASTVTSLPTTTPSTSTNSPFSAASPPALSPSRQRDSSRPEMGTVATRTPHRLLSPQQSNAPPTNITSPYVGFALRGQQFVASPMKAPAKRNAANTPLKISTALKKTRLTGSSDLEMSEPNSPLSNEFLNLDRPLQSLKPPELKSGRKIVDLSHIEVPITSYLEQQQLSVRSEIVTNITALVHIMSQHPQHLRLLLSSAAETLLQSLRAADPNLDEYDKEDNTDSQWGHGIYTSALMDAGLKDWATIGSAAFAVELMATGIHISEVARQLCQTRNVRLPERFLADDYLDMMVSRIQKAWIESGGEAPVTANVTNLSSSKSEPSHPRPKPKAKPRSATKSAPSGSTASVDAVVQPGSASHTDIDTLVANKINSVEAIIMTLNLTESLKVLSAVGKDMARSSRRAVIDGALHELYKDNEAQMLEAASAEYRAKLKGKMSG</sequence>
<feature type="region of interest" description="Disordered" evidence="1">
    <location>
        <begin position="202"/>
        <end position="340"/>
    </location>
</feature>
<feature type="region of interest" description="Disordered" evidence="1">
    <location>
        <begin position="587"/>
        <end position="621"/>
    </location>
</feature>
<reference evidence="2" key="1">
    <citation type="submission" date="2020-11" db="EMBL/GenBank/DDBJ databases">
        <authorList>
            <consortium name="DOE Joint Genome Institute"/>
            <person name="Ahrendt S."/>
            <person name="Riley R."/>
            <person name="Andreopoulos W."/>
            <person name="Labutti K."/>
            <person name="Pangilinan J."/>
            <person name="Ruiz-Duenas F.J."/>
            <person name="Barrasa J.M."/>
            <person name="Sanchez-Garcia M."/>
            <person name="Camarero S."/>
            <person name="Miyauchi S."/>
            <person name="Serrano A."/>
            <person name="Linde D."/>
            <person name="Babiker R."/>
            <person name="Drula E."/>
            <person name="Ayuso-Fernandez I."/>
            <person name="Pacheco R."/>
            <person name="Padilla G."/>
            <person name="Ferreira P."/>
            <person name="Barriuso J."/>
            <person name="Kellner H."/>
            <person name="Castanera R."/>
            <person name="Alfaro M."/>
            <person name="Ramirez L."/>
            <person name="Pisabarro A.G."/>
            <person name="Kuo A."/>
            <person name="Tritt A."/>
            <person name="Lipzen A."/>
            <person name="He G."/>
            <person name="Yan M."/>
            <person name="Ng V."/>
            <person name="Cullen D."/>
            <person name="Martin F."/>
            <person name="Rosso M.-N."/>
            <person name="Henrissat B."/>
            <person name="Hibbett D."/>
            <person name="Martinez A.T."/>
            <person name="Grigoriev I.V."/>
        </authorList>
    </citation>
    <scope>NUCLEOTIDE SEQUENCE</scope>
    <source>
        <strain evidence="2">ATCC 90797</strain>
    </source>
</reference>
<feature type="compositionally biased region" description="Polar residues" evidence="1">
    <location>
        <begin position="13"/>
        <end position="32"/>
    </location>
</feature>
<proteinExistence type="predicted"/>
<comment type="caution">
    <text evidence="2">The sequence shown here is derived from an EMBL/GenBank/DDBJ whole genome shotgun (WGS) entry which is preliminary data.</text>
</comment>
<feature type="compositionally biased region" description="Polar residues" evidence="1">
    <location>
        <begin position="328"/>
        <end position="340"/>
    </location>
</feature>
<evidence type="ECO:0000313" key="2">
    <source>
        <dbReference type="EMBL" id="KAF9492843.1"/>
    </source>
</evidence>